<reference evidence="1" key="1">
    <citation type="submission" date="2021-03" db="EMBL/GenBank/DDBJ databases">
        <title>Draft genome sequence of rust myrtle Austropuccinia psidii MF-1, a brazilian biotype.</title>
        <authorList>
            <person name="Quecine M.C."/>
            <person name="Pachon D.M.R."/>
            <person name="Bonatelli M.L."/>
            <person name="Correr F.H."/>
            <person name="Franceschini L.M."/>
            <person name="Leite T.F."/>
            <person name="Margarido G.R.A."/>
            <person name="Almeida C.A."/>
            <person name="Ferrarezi J.A."/>
            <person name="Labate C.A."/>
        </authorList>
    </citation>
    <scope>NUCLEOTIDE SEQUENCE</scope>
    <source>
        <strain evidence="1">MF-1</strain>
    </source>
</reference>
<dbReference type="EMBL" id="AVOT02000964">
    <property type="protein sequence ID" value="MBW0465150.1"/>
    <property type="molecule type" value="Genomic_DNA"/>
</dbReference>
<keyword evidence="2" id="KW-1185">Reference proteome</keyword>
<organism evidence="1 2">
    <name type="scientific">Austropuccinia psidii MF-1</name>
    <dbReference type="NCBI Taxonomy" id="1389203"/>
    <lineage>
        <taxon>Eukaryota</taxon>
        <taxon>Fungi</taxon>
        <taxon>Dikarya</taxon>
        <taxon>Basidiomycota</taxon>
        <taxon>Pucciniomycotina</taxon>
        <taxon>Pucciniomycetes</taxon>
        <taxon>Pucciniales</taxon>
        <taxon>Sphaerophragmiaceae</taxon>
        <taxon>Austropuccinia</taxon>
    </lineage>
</organism>
<dbReference type="Proteomes" id="UP000765509">
    <property type="component" value="Unassembled WGS sequence"/>
</dbReference>
<evidence type="ECO:0000313" key="1">
    <source>
        <dbReference type="EMBL" id="MBW0465150.1"/>
    </source>
</evidence>
<evidence type="ECO:0000313" key="2">
    <source>
        <dbReference type="Proteomes" id="UP000765509"/>
    </source>
</evidence>
<sequence length="76" mass="8403">MRICRATSPNGHILLPRPYINKAASSSDIRNYRKMPKSIYFEGYSKFVLPRGPAGVPEALCLAPAKYAHCTSCTSK</sequence>
<comment type="caution">
    <text evidence="1">The sequence shown here is derived from an EMBL/GenBank/DDBJ whole genome shotgun (WGS) entry which is preliminary data.</text>
</comment>
<gene>
    <name evidence="1" type="ORF">O181_004865</name>
</gene>
<name>A0A9Q3BHV8_9BASI</name>
<proteinExistence type="predicted"/>
<protein>
    <submittedName>
        <fullName evidence="1">Uncharacterized protein</fullName>
    </submittedName>
</protein>
<accession>A0A9Q3BHV8</accession>
<dbReference type="AlphaFoldDB" id="A0A9Q3BHV8"/>